<feature type="signal peptide" evidence="1">
    <location>
        <begin position="1"/>
        <end position="26"/>
    </location>
</feature>
<sequence length="236" mass="26632">MNKLIKGTLGLLGLSLILLSCTTAQEEVLPQGAVRVGNQIWMDHNLNEKTFRNGDAIELCQDPECWIEAFRNKKPAMLYYNFDETANAQYGALYNVWALLDERGLAPEGWRVPLKEDIDSLFKDQSIPFFLRSKGSVHDGSGLWKHVSYTFTAQQDTFGFNAQPVGEVPGYTEALNEVNFNAWGERVSWWTASPLENNPDVLKFWTLYQGRHGNFLGHMAGARIDAAAGHYVRCLK</sequence>
<organism evidence="3 4">
    <name type="scientific">Croceimicrobium hydrocarbonivorans</name>
    <dbReference type="NCBI Taxonomy" id="2761580"/>
    <lineage>
        <taxon>Bacteria</taxon>
        <taxon>Pseudomonadati</taxon>
        <taxon>Bacteroidota</taxon>
        <taxon>Flavobacteriia</taxon>
        <taxon>Flavobacteriales</taxon>
        <taxon>Owenweeksiaceae</taxon>
        <taxon>Croceimicrobium</taxon>
    </lineage>
</organism>
<keyword evidence="1" id="KW-0732">Signal</keyword>
<feature type="domain" description="Fibrobacter succinogenes major paralogous" evidence="2">
    <location>
        <begin position="34"/>
        <end position="236"/>
    </location>
</feature>
<accession>A0A7H0VH73</accession>
<protein>
    <submittedName>
        <fullName evidence="3">Fibrobacter succinogenes major paralogous domain-containing protein</fullName>
    </submittedName>
</protein>
<dbReference type="InterPro" id="IPR011871">
    <property type="entry name" value="Fib_succ_major"/>
</dbReference>
<evidence type="ECO:0000313" key="4">
    <source>
        <dbReference type="Proteomes" id="UP000516305"/>
    </source>
</evidence>
<evidence type="ECO:0000256" key="1">
    <source>
        <dbReference type="SAM" id="SignalP"/>
    </source>
</evidence>
<dbReference type="NCBIfam" id="TIGR02145">
    <property type="entry name" value="Fib_succ_major"/>
    <property type="match status" value="1"/>
</dbReference>
<dbReference type="PROSITE" id="PS51257">
    <property type="entry name" value="PROKAR_LIPOPROTEIN"/>
    <property type="match status" value="1"/>
</dbReference>
<dbReference type="RefSeq" id="WP_210759596.1">
    <property type="nucleotide sequence ID" value="NZ_CP060139.1"/>
</dbReference>
<dbReference type="EMBL" id="CP060139">
    <property type="protein sequence ID" value="QNR25071.1"/>
    <property type="molecule type" value="Genomic_DNA"/>
</dbReference>
<feature type="chain" id="PRO_5028969418" evidence="1">
    <location>
        <begin position="27"/>
        <end position="236"/>
    </location>
</feature>
<gene>
    <name evidence="3" type="ORF">H4K34_04275</name>
</gene>
<proteinExistence type="predicted"/>
<dbReference type="AlphaFoldDB" id="A0A7H0VH73"/>
<reference evidence="3 4" key="1">
    <citation type="submission" date="2020-08" db="EMBL/GenBank/DDBJ databases">
        <title>Croceimicrobium hydrocarbonivorans gen. nov., sp. nov., a novel marine bacterium isolated from a bacterial consortium that degrades polyethylene terephthalate.</title>
        <authorList>
            <person name="Liu R."/>
        </authorList>
    </citation>
    <scope>NUCLEOTIDE SEQUENCE [LARGE SCALE GENOMIC DNA]</scope>
    <source>
        <strain evidence="3 4">A20-9</strain>
    </source>
</reference>
<evidence type="ECO:0000259" key="2">
    <source>
        <dbReference type="Pfam" id="PF09603"/>
    </source>
</evidence>
<dbReference type="Proteomes" id="UP000516305">
    <property type="component" value="Chromosome"/>
</dbReference>
<keyword evidence="4" id="KW-1185">Reference proteome</keyword>
<dbReference type="KEGG" id="chyd:H4K34_04275"/>
<name>A0A7H0VH73_9FLAO</name>
<dbReference type="Pfam" id="PF09603">
    <property type="entry name" value="Fib_succ_major"/>
    <property type="match status" value="1"/>
</dbReference>
<evidence type="ECO:0000313" key="3">
    <source>
        <dbReference type="EMBL" id="QNR25071.1"/>
    </source>
</evidence>